<protein>
    <submittedName>
        <fullName evidence="1">Uncharacterized protein</fullName>
    </submittedName>
</protein>
<proteinExistence type="predicted"/>
<dbReference type="Proteomes" id="UP000305067">
    <property type="component" value="Unassembled WGS sequence"/>
</dbReference>
<accession>A0A5C3Q470</accession>
<dbReference type="AlphaFoldDB" id="A0A5C3Q470"/>
<sequence length="86" mass="9798">LLHVPDYIINSGPLWTVWNYPTEQFCGYIVCSSKSQKNPYASFACHLCEVAQINQIKLLYHLDVELDLSPQGLDWQRGLALEECGL</sequence>
<keyword evidence="2" id="KW-1185">Reference proteome</keyword>
<name>A0A5C3Q470_9AGAR</name>
<gene>
    <name evidence="1" type="ORF">BDV98DRAFT_514671</name>
</gene>
<dbReference type="EMBL" id="ML178853">
    <property type="protein sequence ID" value="TFK96895.1"/>
    <property type="molecule type" value="Genomic_DNA"/>
</dbReference>
<dbReference type="OrthoDB" id="6613063at2759"/>
<feature type="non-terminal residue" evidence="1">
    <location>
        <position position="1"/>
    </location>
</feature>
<reference evidence="1 2" key="1">
    <citation type="journal article" date="2019" name="Nat. Ecol. Evol.">
        <title>Megaphylogeny resolves global patterns of mushroom evolution.</title>
        <authorList>
            <person name="Varga T."/>
            <person name="Krizsan K."/>
            <person name="Foldi C."/>
            <person name="Dima B."/>
            <person name="Sanchez-Garcia M."/>
            <person name="Sanchez-Ramirez S."/>
            <person name="Szollosi G.J."/>
            <person name="Szarkandi J.G."/>
            <person name="Papp V."/>
            <person name="Albert L."/>
            <person name="Andreopoulos W."/>
            <person name="Angelini C."/>
            <person name="Antonin V."/>
            <person name="Barry K.W."/>
            <person name="Bougher N.L."/>
            <person name="Buchanan P."/>
            <person name="Buyck B."/>
            <person name="Bense V."/>
            <person name="Catcheside P."/>
            <person name="Chovatia M."/>
            <person name="Cooper J."/>
            <person name="Damon W."/>
            <person name="Desjardin D."/>
            <person name="Finy P."/>
            <person name="Geml J."/>
            <person name="Haridas S."/>
            <person name="Hughes K."/>
            <person name="Justo A."/>
            <person name="Karasinski D."/>
            <person name="Kautmanova I."/>
            <person name="Kiss B."/>
            <person name="Kocsube S."/>
            <person name="Kotiranta H."/>
            <person name="LaButti K.M."/>
            <person name="Lechner B.E."/>
            <person name="Liimatainen K."/>
            <person name="Lipzen A."/>
            <person name="Lukacs Z."/>
            <person name="Mihaltcheva S."/>
            <person name="Morgado L.N."/>
            <person name="Niskanen T."/>
            <person name="Noordeloos M.E."/>
            <person name="Ohm R.A."/>
            <person name="Ortiz-Santana B."/>
            <person name="Ovrebo C."/>
            <person name="Racz N."/>
            <person name="Riley R."/>
            <person name="Savchenko A."/>
            <person name="Shiryaev A."/>
            <person name="Soop K."/>
            <person name="Spirin V."/>
            <person name="Szebenyi C."/>
            <person name="Tomsovsky M."/>
            <person name="Tulloss R.E."/>
            <person name="Uehling J."/>
            <person name="Grigoriev I.V."/>
            <person name="Vagvolgyi C."/>
            <person name="Papp T."/>
            <person name="Martin F.M."/>
            <person name="Miettinen O."/>
            <person name="Hibbett D.S."/>
            <person name="Nagy L.G."/>
        </authorList>
    </citation>
    <scope>NUCLEOTIDE SEQUENCE [LARGE SCALE GENOMIC DNA]</scope>
    <source>
        <strain evidence="1 2">CBS 309.79</strain>
    </source>
</reference>
<dbReference type="STRING" id="1884261.A0A5C3Q470"/>
<organism evidence="1 2">
    <name type="scientific">Pterulicium gracile</name>
    <dbReference type="NCBI Taxonomy" id="1884261"/>
    <lineage>
        <taxon>Eukaryota</taxon>
        <taxon>Fungi</taxon>
        <taxon>Dikarya</taxon>
        <taxon>Basidiomycota</taxon>
        <taxon>Agaricomycotina</taxon>
        <taxon>Agaricomycetes</taxon>
        <taxon>Agaricomycetidae</taxon>
        <taxon>Agaricales</taxon>
        <taxon>Pleurotineae</taxon>
        <taxon>Pterulaceae</taxon>
        <taxon>Pterulicium</taxon>
    </lineage>
</organism>
<evidence type="ECO:0000313" key="2">
    <source>
        <dbReference type="Proteomes" id="UP000305067"/>
    </source>
</evidence>
<evidence type="ECO:0000313" key="1">
    <source>
        <dbReference type="EMBL" id="TFK96895.1"/>
    </source>
</evidence>